<organism evidence="2">
    <name type="scientific">Pararge aegeria</name>
    <name type="common">speckled wood butterfly</name>
    <dbReference type="NCBI Taxonomy" id="116150"/>
    <lineage>
        <taxon>Eukaryota</taxon>
        <taxon>Metazoa</taxon>
        <taxon>Ecdysozoa</taxon>
        <taxon>Arthropoda</taxon>
        <taxon>Hexapoda</taxon>
        <taxon>Insecta</taxon>
        <taxon>Pterygota</taxon>
        <taxon>Neoptera</taxon>
        <taxon>Endopterygota</taxon>
        <taxon>Lepidoptera</taxon>
        <taxon>Glossata</taxon>
        <taxon>Ditrysia</taxon>
        <taxon>Papilionoidea</taxon>
        <taxon>Nymphalidae</taxon>
        <taxon>Satyrinae</taxon>
        <taxon>Satyrini</taxon>
        <taxon>Parargina</taxon>
        <taxon>Pararge</taxon>
    </lineage>
</organism>
<dbReference type="AlphaFoldDB" id="S4PIL9"/>
<name>S4PIL9_9NEOP</name>
<feature type="region of interest" description="Disordered" evidence="1">
    <location>
        <begin position="1"/>
        <end position="48"/>
    </location>
</feature>
<feature type="compositionally biased region" description="Low complexity" evidence="1">
    <location>
        <begin position="36"/>
        <end position="48"/>
    </location>
</feature>
<reference evidence="2" key="1">
    <citation type="journal article" date="2013" name="BMC Genomics">
        <title>Unscrambling butterfly oogenesis.</title>
        <authorList>
            <person name="Carter J.M."/>
            <person name="Baker S.C."/>
            <person name="Pink R."/>
            <person name="Carter D.R."/>
            <person name="Collins A."/>
            <person name="Tomlin J."/>
            <person name="Gibbs M."/>
            <person name="Breuker C.J."/>
        </authorList>
    </citation>
    <scope>NUCLEOTIDE SEQUENCE</scope>
    <source>
        <tissue evidence="2">Ovary</tissue>
    </source>
</reference>
<protein>
    <submittedName>
        <fullName evidence="2">Uncharacterized protein</fullName>
    </submittedName>
</protein>
<feature type="non-terminal residue" evidence="2">
    <location>
        <position position="1"/>
    </location>
</feature>
<sequence>SINSNSESSECQSNDNSVNLDHIGQINNPPLLLRKSPSQSAQTQPSQANLVQQLKQTIGPMNIQTMHGGVIYTRQIPVNIGGGQTINLITVPSTELIDD</sequence>
<reference evidence="2" key="2">
    <citation type="submission" date="2013-05" db="EMBL/GenBank/DDBJ databases">
        <authorList>
            <person name="Carter J.-M."/>
            <person name="Baker S.C."/>
            <person name="Pink R."/>
            <person name="Carter D.R.F."/>
            <person name="Collins A."/>
            <person name="Tomlin J."/>
            <person name="Gibbs M."/>
            <person name="Breuker C.J."/>
        </authorList>
    </citation>
    <scope>NUCLEOTIDE SEQUENCE</scope>
    <source>
        <tissue evidence="2">Ovary</tissue>
    </source>
</reference>
<evidence type="ECO:0000313" key="2">
    <source>
        <dbReference type="EMBL" id="JAA89643.1"/>
    </source>
</evidence>
<accession>S4PIL9</accession>
<evidence type="ECO:0000256" key="1">
    <source>
        <dbReference type="SAM" id="MobiDB-lite"/>
    </source>
</evidence>
<proteinExistence type="predicted"/>
<feature type="compositionally biased region" description="Low complexity" evidence="1">
    <location>
        <begin position="1"/>
        <end position="17"/>
    </location>
</feature>
<feature type="non-terminal residue" evidence="2">
    <location>
        <position position="99"/>
    </location>
</feature>
<dbReference type="EMBL" id="GAIX01002917">
    <property type="protein sequence ID" value="JAA89643.1"/>
    <property type="molecule type" value="Transcribed_RNA"/>
</dbReference>